<dbReference type="Pfam" id="PF25089">
    <property type="entry name" value="DUF7804"/>
    <property type="match status" value="1"/>
</dbReference>
<reference evidence="4" key="1">
    <citation type="journal article" date="2013" name="Science">
        <title>The Amborella genome and the evolution of flowering plants.</title>
        <authorList>
            <consortium name="Amborella Genome Project"/>
        </authorList>
    </citation>
    <scope>NUCLEOTIDE SEQUENCE [LARGE SCALE GENOMIC DNA]</scope>
</reference>
<dbReference type="KEGG" id="atr:18438366"/>
<dbReference type="PANTHER" id="PTHR35127">
    <property type="entry name" value="OS03G0736900 PROTEIN"/>
    <property type="match status" value="1"/>
</dbReference>
<evidence type="ECO:0000313" key="3">
    <source>
        <dbReference type="EMBL" id="ERN10198.1"/>
    </source>
</evidence>
<gene>
    <name evidence="3" type="ORF">AMTR_s00171p00029550</name>
</gene>
<name>W1PQ78_AMBTC</name>
<evidence type="ECO:0000259" key="2">
    <source>
        <dbReference type="Pfam" id="PF25089"/>
    </source>
</evidence>
<proteinExistence type="predicted"/>
<dbReference type="OMA" id="LGMRCTH"/>
<dbReference type="PANTHER" id="PTHR35127:SF1">
    <property type="entry name" value="GENOME ASSEMBLY, CHROMOSOME: A10"/>
    <property type="match status" value="1"/>
</dbReference>
<keyword evidence="4" id="KW-1185">Reference proteome</keyword>
<dbReference type="InterPro" id="IPR056706">
    <property type="entry name" value="DUF7804"/>
</dbReference>
<evidence type="ECO:0000313" key="4">
    <source>
        <dbReference type="Proteomes" id="UP000017836"/>
    </source>
</evidence>
<dbReference type="Gramene" id="ERN10198">
    <property type="protein sequence ID" value="ERN10198"/>
    <property type="gene ID" value="AMTR_s00171p00029550"/>
</dbReference>
<dbReference type="HOGENOM" id="CLU_1051055_0_0_1"/>
<evidence type="ECO:0000256" key="1">
    <source>
        <dbReference type="SAM" id="MobiDB-lite"/>
    </source>
</evidence>
<feature type="region of interest" description="Disordered" evidence="1">
    <location>
        <begin position="76"/>
        <end position="103"/>
    </location>
</feature>
<dbReference type="OrthoDB" id="2013011at2759"/>
<accession>W1PQ78</accession>
<feature type="domain" description="DUF7804" evidence="2">
    <location>
        <begin position="108"/>
        <end position="184"/>
    </location>
</feature>
<dbReference type="EMBL" id="KI392934">
    <property type="protein sequence ID" value="ERN10198.1"/>
    <property type="molecule type" value="Genomic_DNA"/>
</dbReference>
<organism evidence="3 4">
    <name type="scientific">Amborella trichopoda</name>
    <dbReference type="NCBI Taxonomy" id="13333"/>
    <lineage>
        <taxon>Eukaryota</taxon>
        <taxon>Viridiplantae</taxon>
        <taxon>Streptophyta</taxon>
        <taxon>Embryophyta</taxon>
        <taxon>Tracheophyta</taxon>
        <taxon>Spermatophyta</taxon>
        <taxon>Magnoliopsida</taxon>
        <taxon>Amborellales</taxon>
        <taxon>Amborellaceae</taxon>
        <taxon>Amborella</taxon>
    </lineage>
</organism>
<dbReference type="Proteomes" id="UP000017836">
    <property type="component" value="Unassembled WGS sequence"/>
</dbReference>
<dbReference type="AlphaFoldDB" id="W1PQ78"/>
<protein>
    <recommendedName>
        <fullName evidence="2">DUF7804 domain-containing protein</fullName>
    </recommendedName>
</protein>
<sequence>MAAAGAGGFVLGASSSSGRASSFPNIQNINQPPIIIGPLNHHGINNNRRLRQSGGPITVRAGPLTKKVCPGFITKQQQQRNGGGGSPFPLSLTTNTTDNRKHKNQVPVSYEDLDQWMVDSIPEIVRNIGKVPFLIYVYSPMDGEGRRWQEIVGVDSWNEIRRSLNERGPDGIILVEELLNKQDDDDAQGPVEGACSTSTTLWGLLIQGRGADDSCSSSCCYILKTTRICSTVGFCTHFCLAKAKCFGEAASLQLRNSWLHNK</sequence>
<dbReference type="eggNOG" id="ENOG502S2AK">
    <property type="taxonomic scope" value="Eukaryota"/>
</dbReference>